<keyword evidence="6 16" id="KW-0812">Transmembrane</keyword>
<dbReference type="Proteomes" id="UP001146120">
    <property type="component" value="Unassembled WGS sequence"/>
</dbReference>
<feature type="transmembrane region" description="Helical" evidence="16">
    <location>
        <begin position="310"/>
        <end position="329"/>
    </location>
</feature>
<accession>A0AAV2YTI5</accession>
<feature type="region of interest" description="Disordered" evidence="15">
    <location>
        <begin position="448"/>
        <end position="474"/>
    </location>
</feature>
<feature type="compositionally biased region" description="Basic and acidic residues" evidence="15">
    <location>
        <begin position="456"/>
        <end position="474"/>
    </location>
</feature>
<keyword evidence="5" id="KW-0107">Calcium channel</keyword>
<sequence length="474" mass="53698">MLTTLTAGGALWRSRAVQGATARHVAAISTFQQPRRSTVRAGVAPVWITGKREISSTTPLLYARSNRALELKYVDGTCMLAVPLPLSGFDEERVFSIPPEATVGDMIAQISAEDKSVQTVDVRTKRGKSFKHDETLTNVFTDDFELLINENVMPVTAPVFTGNAYASLQDDGDLDVRSVAQKSAVISVRHALETSKNWKMSLGEYIQLCQERGIPKKQAVEVLKSFHQAGIVFYFGKANDEDLQHSIFLQPRTILDSYLESLGLSPVSKQLFLQKREELLKRIQALEPEHVALRNLQKELERAATRHANGVAYLLSTSLVGGFGLYFWLSFIHFSWDIMEPVTYFTGFGMSIVGYTWWSFTNQEYEYENIYDYFYRKKLLKLTARAKFDGKRFARVTENLELSRQQLNEIEVVLKKPTHLQASYLHLLQSHAHDDELLRSDHHSQVLTEAAPGEKGPSRHEQCLHTEKDKAVKK</sequence>
<keyword evidence="11" id="KW-0496">Mitochondrion</keyword>
<name>A0AAV2YTI5_9STRA</name>
<evidence type="ECO:0000256" key="13">
    <source>
        <dbReference type="ARBA" id="ARBA00023303"/>
    </source>
</evidence>
<dbReference type="GO" id="GO:1990246">
    <property type="term" value="C:uniplex complex"/>
    <property type="evidence" value="ECO:0007669"/>
    <property type="project" value="TreeGrafter"/>
</dbReference>
<keyword evidence="8" id="KW-0106">Calcium</keyword>
<evidence type="ECO:0000259" key="17">
    <source>
        <dbReference type="Pfam" id="PF04678"/>
    </source>
</evidence>
<dbReference type="Gene3D" id="1.10.10.10">
    <property type="entry name" value="Winged helix-like DNA-binding domain superfamily/Winged helix DNA-binding domain"/>
    <property type="match status" value="1"/>
</dbReference>
<evidence type="ECO:0000313" key="18">
    <source>
        <dbReference type="EMBL" id="DAZ97395.1"/>
    </source>
</evidence>
<keyword evidence="10" id="KW-0406">Ion transport</keyword>
<evidence type="ECO:0000256" key="2">
    <source>
        <dbReference type="ARBA" id="ARBA00005653"/>
    </source>
</evidence>
<evidence type="ECO:0000256" key="8">
    <source>
        <dbReference type="ARBA" id="ARBA00022837"/>
    </source>
</evidence>
<evidence type="ECO:0000256" key="5">
    <source>
        <dbReference type="ARBA" id="ARBA00022673"/>
    </source>
</evidence>
<evidence type="ECO:0000256" key="15">
    <source>
        <dbReference type="SAM" id="MobiDB-lite"/>
    </source>
</evidence>
<dbReference type="InterPro" id="IPR036388">
    <property type="entry name" value="WH-like_DNA-bd_sf"/>
</dbReference>
<reference evidence="18" key="1">
    <citation type="submission" date="2022-11" db="EMBL/GenBank/DDBJ databases">
        <authorList>
            <person name="Morgan W.R."/>
            <person name="Tartar A."/>
        </authorList>
    </citation>
    <scope>NUCLEOTIDE SEQUENCE</scope>
    <source>
        <strain evidence="18">ARSEF 373</strain>
    </source>
</reference>
<dbReference type="GO" id="GO:0005262">
    <property type="term" value="F:calcium channel activity"/>
    <property type="evidence" value="ECO:0007669"/>
    <property type="project" value="UniProtKB-KW"/>
</dbReference>
<comment type="caution">
    <text evidence="18">The sequence shown here is derived from an EMBL/GenBank/DDBJ whole genome shotgun (WGS) entry which is preliminary data.</text>
</comment>
<evidence type="ECO:0000256" key="16">
    <source>
        <dbReference type="SAM" id="Phobius"/>
    </source>
</evidence>
<dbReference type="GO" id="GO:0015292">
    <property type="term" value="F:uniporter activity"/>
    <property type="evidence" value="ECO:0007669"/>
    <property type="project" value="TreeGrafter"/>
</dbReference>
<feature type="transmembrane region" description="Helical" evidence="16">
    <location>
        <begin position="341"/>
        <end position="360"/>
    </location>
</feature>
<protein>
    <recommendedName>
        <fullName evidence="17">Calcium uniporter protein C-terminal domain-containing protein</fullName>
    </recommendedName>
</protein>
<dbReference type="EMBL" id="DAKRPA010000136">
    <property type="protein sequence ID" value="DAZ97395.1"/>
    <property type="molecule type" value="Genomic_DNA"/>
</dbReference>
<evidence type="ECO:0000256" key="12">
    <source>
        <dbReference type="ARBA" id="ARBA00023136"/>
    </source>
</evidence>
<keyword evidence="13" id="KW-0407">Ion channel</keyword>
<evidence type="ECO:0000256" key="6">
    <source>
        <dbReference type="ARBA" id="ARBA00022692"/>
    </source>
</evidence>
<comment type="subcellular location">
    <subcellularLocation>
        <location evidence="1">Mitochondrion inner membrane</location>
        <topology evidence="1">Multi-pass membrane protein</topology>
    </subcellularLocation>
</comment>
<dbReference type="InterPro" id="IPR006769">
    <property type="entry name" value="MCU_C"/>
</dbReference>
<evidence type="ECO:0000256" key="3">
    <source>
        <dbReference type="ARBA" id="ARBA00022448"/>
    </source>
</evidence>
<dbReference type="Pfam" id="PF04678">
    <property type="entry name" value="MCU"/>
    <property type="match status" value="1"/>
</dbReference>
<organism evidence="18 19">
    <name type="scientific">Lagenidium giganteum</name>
    <dbReference type="NCBI Taxonomy" id="4803"/>
    <lineage>
        <taxon>Eukaryota</taxon>
        <taxon>Sar</taxon>
        <taxon>Stramenopiles</taxon>
        <taxon>Oomycota</taxon>
        <taxon>Peronosporomycetes</taxon>
        <taxon>Pythiales</taxon>
        <taxon>Pythiaceae</taxon>
    </lineage>
</organism>
<dbReference type="GO" id="GO:0051560">
    <property type="term" value="P:mitochondrial calcium ion homeostasis"/>
    <property type="evidence" value="ECO:0007669"/>
    <property type="project" value="InterPro"/>
</dbReference>
<evidence type="ECO:0000256" key="7">
    <source>
        <dbReference type="ARBA" id="ARBA00022792"/>
    </source>
</evidence>
<evidence type="ECO:0000256" key="14">
    <source>
        <dbReference type="ARBA" id="ARBA00036634"/>
    </source>
</evidence>
<proteinExistence type="inferred from homology"/>
<gene>
    <name evidence="18" type="ORF">N0F65_011279</name>
</gene>
<dbReference type="PANTHER" id="PTHR13462">
    <property type="entry name" value="CALCIUM UNIPORTER PROTEIN, MITOCHONDRIAL"/>
    <property type="match status" value="1"/>
</dbReference>
<comment type="similarity">
    <text evidence="2">Belongs to the MCU (TC 1.A.77) family.</text>
</comment>
<evidence type="ECO:0000256" key="1">
    <source>
        <dbReference type="ARBA" id="ARBA00004448"/>
    </source>
</evidence>
<evidence type="ECO:0000256" key="10">
    <source>
        <dbReference type="ARBA" id="ARBA00023065"/>
    </source>
</evidence>
<dbReference type="GO" id="GO:0036444">
    <property type="term" value="P:calcium import into the mitochondrion"/>
    <property type="evidence" value="ECO:0007669"/>
    <property type="project" value="TreeGrafter"/>
</dbReference>
<keyword evidence="9 16" id="KW-1133">Transmembrane helix</keyword>
<feature type="domain" description="Calcium uniporter protein C-terminal" evidence="17">
    <location>
        <begin position="217"/>
        <end position="394"/>
    </location>
</feature>
<keyword evidence="12 16" id="KW-0472">Membrane</keyword>
<dbReference type="PANTHER" id="PTHR13462:SF10">
    <property type="entry name" value="CALCIUM UNIPORTER PROTEIN, MITOCHONDRIAL"/>
    <property type="match status" value="1"/>
</dbReference>
<evidence type="ECO:0000256" key="4">
    <source>
        <dbReference type="ARBA" id="ARBA00022568"/>
    </source>
</evidence>
<keyword evidence="7" id="KW-0999">Mitochondrion inner membrane</keyword>
<keyword evidence="4" id="KW-0109">Calcium transport</keyword>
<comment type="catalytic activity">
    <reaction evidence="14">
        <text>Ca(2+)(in) = Ca(2+)(out)</text>
        <dbReference type="Rhea" id="RHEA:29671"/>
        <dbReference type="ChEBI" id="CHEBI:29108"/>
    </reaction>
</comment>
<reference evidence="18" key="2">
    <citation type="journal article" date="2023" name="Microbiol Resour">
        <title>Decontamination and Annotation of the Draft Genome Sequence of the Oomycete Lagenidium giganteum ARSEF 373.</title>
        <authorList>
            <person name="Morgan W.R."/>
            <person name="Tartar A."/>
        </authorList>
    </citation>
    <scope>NUCLEOTIDE SEQUENCE</scope>
    <source>
        <strain evidence="18">ARSEF 373</strain>
    </source>
</reference>
<keyword evidence="19" id="KW-1185">Reference proteome</keyword>
<dbReference type="AlphaFoldDB" id="A0AAV2YTI5"/>
<evidence type="ECO:0000313" key="19">
    <source>
        <dbReference type="Proteomes" id="UP001146120"/>
    </source>
</evidence>
<evidence type="ECO:0000256" key="11">
    <source>
        <dbReference type="ARBA" id="ARBA00023128"/>
    </source>
</evidence>
<dbReference type="InterPro" id="IPR039055">
    <property type="entry name" value="MCU_fam"/>
</dbReference>
<evidence type="ECO:0000256" key="9">
    <source>
        <dbReference type="ARBA" id="ARBA00022989"/>
    </source>
</evidence>
<keyword evidence="3" id="KW-0813">Transport</keyword>